<evidence type="ECO:0000256" key="1">
    <source>
        <dbReference type="SAM" id="MobiDB-lite"/>
    </source>
</evidence>
<evidence type="ECO:0000313" key="3">
    <source>
        <dbReference type="Proteomes" id="UP000215086"/>
    </source>
</evidence>
<gene>
    <name evidence="2" type="ORF">THTE_2193</name>
</gene>
<dbReference type="AlphaFoldDB" id="A0A286RFR5"/>
<proteinExistence type="predicted"/>
<dbReference type="KEGG" id="ttf:THTE_2193"/>
<sequence length="51" mass="5713">MAPVSPFGNLSAAGRSPRWVQQQSGRRILDVPKNFPIDTSREQCRYGPARI</sequence>
<protein>
    <submittedName>
        <fullName evidence="2">Uncharacterized protein</fullName>
    </submittedName>
</protein>
<keyword evidence="3" id="KW-1185">Reference proteome</keyword>
<reference evidence="2 3" key="1">
    <citation type="journal article" name="Front. Microbiol.">
        <title>Sugar Metabolism of the First Thermophilic Planctomycete Thermogutta terrifontis: Comparative Genomic and Transcriptomic Approaches.</title>
        <authorList>
            <person name="Elcheninov A.G."/>
            <person name="Menzel P."/>
            <person name="Gudbergsdottir S.R."/>
            <person name="Slesarev A.I."/>
            <person name="Kadnikov V.V."/>
            <person name="Krogh A."/>
            <person name="Bonch-Osmolovskaya E.A."/>
            <person name="Peng X."/>
            <person name="Kublanov I.V."/>
        </authorList>
    </citation>
    <scope>NUCLEOTIDE SEQUENCE [LARGE SCALE GENOMIC DNA]</scope>
    <source>
        <strain evidence="2 3">R1</strain>
    </source>
</reference>
<evidence type="ECO:0000313" key="2">
    <source>
        <dbReference type="EMBL" id="ASV74795.1"/>
    </source>
</evidence>
<accession>A0A286RFR5</accession>
<organism evidence="2 3">
    <name type="scientific">Thermogutta terrifontis</name>
    <dbReference type="NCBI Taxonomy" id="1331910"/>
    <lineage>
        <taxon>Bacteria</taxon>
        <taxon>Pseudomonadati</taxon>
        <taxon>Planctomycetota</taxon>
        <taxon>Planctomycetia</taxon>
        <taxon>Pirellulales</taxon>
        <taxon>Thermoguttaceae</taxon>
        <taxon>Thermogutta</taxon>
    </lineage>
</organism>
<feature type="region of interest" description="Disordered" evidence="1">
    <location>
        <begin position="1"/>
        <end position="27"/>
    </location>
</feature>
<dbReference type="EMBL" id="CP018477">
    <property type="protein sequence ID" value="ASV74795.1"/>
    <property type="molecule type" value="Genomic_DNA"/>
</dbReference>
<name>A0A286RFR5_9BACT</name>
<dbReference type="Proteomes" id="UP000215086">
    <property type="component" value="Chromosome"/>
</dbReference>